<dbReference type="Proteomes" id="UP000324800">
    <property type="component" value="Unassembled WGS sequence"/>
</dbReference>
<name>A0A5J4WK55_9EUKA</name>
<accession>A0A5J4WK55</accession>
<dbReference type="AlphaFoldDB" id="A0A5J4WK55"/>
<protein>
    <submittedName>
        <fullName evidence="2">Uncharacterized protein</fullName>
    </submittedName>
</protein>
<comment type="caution">
    <text evidence="2">The sequence shown here is derived from an EMBL/GenBank/DDBJ whole genome shotgun (WGS) entry which is preliminary data.</text>
</comment>
<dbReference type="EMBL" id="SNRW01001872">
    <property type="protein sequence ID" value="KAA6394705.1"/>
    <property type="molecule type" value="Genomic_DNA"/>
</dbReference>
<gene>
    <name evidence="2" type="ORF">EZS28_009768</name>
</gene>
<proteinExistence type="predicted"/>
<feature type="region of interest" description="Disordered" evidence="1">
    <location>
        <begin position="97"/>
        <end position="116"/>
    </location>
</feature>
<evidence type="ECO:0000313" key="3">
    <source>
        <dbReference type="Proteomes" id="UP000324800"/>
    </source>
</evidence>
<evidence type="ECO:0000313" key="2">
    <source>
        <dbReference type="EMBL" id="KAA6394705.1"/>
    </source>
</evidence>
<reference evidence="2 3" key="1">
    <citation type="submission" date="2019-03" db="EMBL/GenBank/DDBJ databases">
        <title>Single cell metagenomics reveals metabolic interactions within the superorganism composed of flagellate Streblomastix strix and complex community of Bacteroidetes bacteria on its surface.</title>
        <authorList>
            <person name="Treitli S.C."/>
            <person name="Kolisko M."/>
            <person name="Husnik F."/>
            <person name="Keeling P."/>
            <person name="Hampl V."/>
        </authorList>
    </citation>
    <scope>NUCLEOTIDE SEQUENCE [LARGE SCALE GENOMIC DNA]</scope>
    <source>
        <strain evidence="2">ST1C</strain>
    </source>
</reference>
<organism evidence="2 3">
    <name type="scientific">Streblomastix strix</name>
    <dbReference type="NCBI Taxonomy" id="222440"/>
    <lineage>
        <taxon>Eukaryota</taxon>
        <taxon>Metamonada</taxon>
        <taxon>Preaxostyla</taxon>
        <taxon>Oxymonadida</taxon>
        <taxon>Streblomastigidae</taxon>
        <taxon>Streblomastix</taxon>
    </lineage>
</organism>
<feature type="compositionally biased region" description="Polar residues" evidence="1">
    <location>
        <begin position="106"/>
        <end position="116"/>
    </location>
</feature>
<sequence>MDDQDVGQLQADVSVINTELTRKTLFRCQFTTNDEILQLANPAIGDYAYSAEDLLVWDYDESQWVETDKIVPDQMTPASDANPQADGTVTAGTSTEYSRGDHIHPLNTSTNSPINDTANGAVDTSVNYARSNHTHPINISSTIAPSDSTNGAVGTSNQYARSDHSHPINVETNTSNIPIVNGIGNNGTSALTGGTANEMLLADGSTKKSSIAAVNSTTDNSIKFEVSTRTGFGQLQFNQHWTNGQGASEYQYLFIPTLATGVRSAWILYFNDGVDRYGELCKRFLRKYCRYIND</sequence>
<evidence type="ECO:0000256" key="1">
    <source>
        <dbReference type="SAM" id="MobiDB-lite"/>
    </source>
</evidence>